<gene>
    <name evidence="1" type="ORF">MSG28_010861</name>
</gene>
<keyword evidence="2" id="KW-1185">Reference proteome</keyword>
<proteinExistence type="predicted"/>
<accession>A0ACC0KPA9</accession>
<name>A0ACC0KPA9_CHOFU</name>
<evidence type="ECO:0000313" key="2">
    <source>
        <dbReference type="Proteomes" id="UP001064048"/>
    </source>
</evidence>
<organism evidence="1 2">
    <name type="scientific">Choristoneura fumiferana</name>
    <name type="common">Spruce budworm moth</name>
    <name type="synonym">Archips fumiferana</name>
    <dbReference type="NCBI Taxonomy" id="7141"/>
    <lineage>
        <taxon>Eukaryota</taxon>
        <taxon>Metazoa</taxon>
        <taxon>Ecdysozoa</taxon>
        <taxon>Arthropoda</taxon>
        <taxon>Hexapoda</taxon>
        <taxon>Insecta</taxon>
        <taxon>Pterygota</taxon>
        <taxon>Neoptera</taxon>
        <taxon>Endopterygota</taxon>
        <taxon>Lepidoptera</taxon>
        <taxon>Glossata</taxon>
        <taxon>Ditrysia</taxon>
        <taxon>Tortricoidea</taxon>
        <taxon>Tortricidae</taxon>
        <taxon>Tortricinae</taxon>
        <taxon>Choristoneura</taxon>
    </lineage>
</organism>
<protein>
    <submittedName>
        <fullName evidence="1">Uncharacterized protein</fullName>
    </submittedName>
</protein>
<reference evidence="1 2" key="1">
    <citation type="journal article" date="2022" name="Genome Biol. Evol.">
        <title>The Spruce Budworm Genome: Reconstructing the Evolutionary History of Antifreeze Proteins.</title>
        <authorList>
            <person name="Beliveau C."/>
            <person name="Gagne P."/>
            <person name="Picq S."/>
            <person name="Vernygora O."/>
            <person name="Keeling C.I."/>
            <person name="Pinkney K."/>
            <person name="Doucet D."/>
            <person name="Wen F."/>
            <person name="Johnston J.S."/>
            <person name="Maaroufi H."/>
            <person name="Boyle B."/>
            <person name="Laroche J."/>
            <person name="Dewar K."/>
            <person name="Juretic N."/>
            <person name="Blackburn G."/>
            <person name="Nisole A."/>
            <person name="Brunet B."/>
            <person name="Brandao M."/>
            <person name="Lumley L."/>
            <person name="Duan J."/>
            <person name="Quan G."/>
            <person name="Lucarotti C.J."/>
            <person name="Roe A.D."/>
            <person name="Sperling F.A.H."/>
            <person name="Levesque R.C."/>
            <person name="Cusson M."/>
        </authorList>
    </citation>
    <scope>NUCLEOTIDE SEQUENCE [LARGE SCALE GENOMIC DNA]</scope>
    <source>
        <strain evidence="1">Glfc:IPQL:Cfum</strain>
    </source>
</reference>
<evidence type="ECO:0000313" key="1">
    <source>
        <dbReference type="EMBL" id="KAI8438269.1"/>
    </source>
</evidence>
<comment type="caution">
    <text evidence="1">The sequence shown here is derived from an EMBL/GenBank/DDBJ whole genome shotgun (WGS) entry which is preliminary data.</text>
</comment>
<dbReference type="Proteomes" id="UP001064048">
    <property type="component" value="Chromosome 18"/>
</dbReference>
<sequence>MLKGSRNGTVKPYKYQREVTIGSQKLNRRRSSGNPNLPLNLEVGYQVNEGGPSQGTPSPSCIRFAGSSGTRDPSSSSALIEFRKKQQSFDIQVEECEEEEIVIDSDDEGGAEGNEATPVAHRAITPTPIQDFAANVVYTEGPQVSDFLKVKALEQDCVTDVSDADSEGEQEG</sequence>
<dbReference type="EMBL" id="CM046118">
    <property type="protein sequence ID" value="KAI8438269.1"/>
    <property type="molecule type" value="Genomic_DNA"/>
</dbReference>